<accession>A0ABY4BAE5</accession>
<evidence type="ECO:0000313" key="2">
    <source>
        <dbReference type="Proteomes" id="UP000831390"/>
    </source>
</evidence>
<dbReference type="Proteomes" id="UP000831390">
    <property type="component" value="Chromosome"/>
</dbReference>
<name>A0ABY4BAE5_9BACT</name>
<dbReference type="RefSeq" id="WP_243519472.1">
    <property type="nucleotide sequence ID" value="NZ_CP094534.1"/>
</dbReference>
<sequence length="136" mass="14824">MKCASLLFVCALVTACGSEQKPPSTPPAAARPAPAAATTYQRLQGKWQSTTDARSVIELKEHQYIDYYDGKEVGAAAFILDRACPQEAGAGHPGDNEKYLVQPKEDMCWEIVGVDDVGLELSYTARGNTLNYRKVK</sequence>
<dbReference type="EMBL" id="CP094534">
    <property type="protein sequence ID" value="UOE36045.1"/>
    <property type="molecule type" value="Genomic_DNA"/>
</dbReference>
<evidence type="ECO:0008006" key="3">
    <source>
        <dbReference type="Google" id="ProtNLM"/>
    </source>
</evidence>
<protein>
    <recommendedName>
        <fullName evidence="3">Lipocalin-like domain-containing protein</fullName>
    </recommendedName>
</protein>
<organism evidence="1 2">
    <name type="scientific">Hymenobacter monticola</name>
    <dbReference type="NCBI Taxonomy" id="1705399"/>
    <lineage>
        <taxon>Bacteria</taxon>
        <taxon>Pseudomonadati</taxon>
        <taxon>Bacteroidota</taxon>
        <taxon>Cytophagia</taxon>
        <taxon>Cytophagales</taxon>
        <taxon>Hymenobacteraceae</taxon>
        <taxon>Hymenobacter</taxon>
    </lineage>
</organism>
<keyword evidence="2" id="KW-1185">Reference proteome</keyword>
<gene>
    <name evidence="1" type="ORF">MTP16_10475</name>
</gene>
<reference evidence="1 2" key="1">
    <citation type="submission" date="2022-03" db="EMBL/GenBank/DDBJ databases">
        <title>Hymenobactersp. isolated from the air.</title>
        <authorList>
            <person name="Won M."/>
            <person name="Kwon S.-W."/>
        </authorList>
    </citation>
    <scope>NUCLEOTIDE SEQUENCE [LARGE SCALE GENOMIC DNA]</scope>
    <source>
        <strain evidence="1 2">KACC 22596</strain>
    </source>
</reference>
<evidence type="ECO:0000313" key="1">
    <source>
        <dbReference type="EMBL" id="UOE36045.1"/>
    </source>
</evidence>
<proteinExistence type="predicted"/>
<dbReference type="PROSITE" id="PS51257">
    <property type="entry name" value="PROKAR_LIPOPROTEIN"/>
    <property type="match status" value="1"/>
</dbReference>